<evidence type="ECO:0000313" key="2">
    <source>
        <dbReference type="Proteomes" id="UP000806528"/>
    </source>
</evidence>
<dbReference type="SUPFAM" id="SSF48371">
    <property type="entry name" value="ARM repeat"/>
    <property type="match status" value="1"/>
</dbReference>
<gene>
    <name evidence="1" type="ORF">IDM40_03290</name>
</gene>
<dbReference type="RefSeq" id="WP_193120380.1">
    <property type="nucleotide sequence ID" value="NZ_JADBGI010000002.1"/>
</dbReference>
<dbReference type="InterPro" id="IPR016024">
    <property type="entry name" value="ARM-type_fold"/>
</dbReference>
<evidence type="ECO:0008006" key="3">
    <source>
        <dbReference type="Google" id="ProtNLM"/>
    </source>
</evidence>
<evidence type="ECO:0000313" key="1">
    <source>
        <dbReference type="EMBL" id="MBE2997736.1"/>
    </source>
</evidence>
<accession>A0ABR9P1L7</accession>
<sequence>MSPTRPTHASALQLLHAHRHLSVAARDRALALYAHRHAGTEHLTSLLDELRDHGHGRTCLHMAEAATHTPTITRLLRDPDPALRRAALGTLKHVPVPDEALEPVLEDAPTDLRRAFYHALFLGRRTALADRLLPRVRQGHGDPDTAALLPACTPATVLRELPGLAHAVVSWRRLAHRHPETLIDLLDRARAEGEDPRSDWNGALRALDPVRPESVALLLGDVRYNPRTYPCAHRTRTHNGNDVFYDRSYPPLHDGTRSRVLLRQLLSGGSGIALQVLRAMPWAERRRYLSVGEGEKGLSLRQVELLEVLPEDLRRTEAERLLERCAEARRQRRNRDPNTDLDVLAHLPLDEVAPALREAASDPDPFRRARGLACLVRAIGRAGRVAEHAELIRERAERAGADRGPVRLALTKALAALDAGSLAEHLLPALRPLLRAAVESRDVSAETLRALREVSARLLGHPGHGPGTPARAFALQVHTLLIGVHGTRALAPAGPSRHRRPWWFRTARGTWRNMYLGQEPPLDQVLSQEDATELLAQLEPVLRAAAQRGEHGLAAALAGSLGRRGRDHPELEEALAAAVREDPEGAGQQAAQVLLDRPDAPDRALALWERSPAAIRAPRVRSVLSRHAPPHALAAAFDEADRRREATGKVWVPQSDPSVLRRWPAALRARAARHLRAVAADTGRAAGERERALLALSTLPGGAVDDLAAHLHGDEGVLREGAALALGRCDRPGAALDVLTQHGPGAATPSASGALSNCARRIAPSALGPRLVHLLHSAERLSHARAAARMLARHRPPGWLPPLLDVLHGPHTHRDLRAAATAALMGALDVPGAASALRRVLRPDGEPRARVEVLSRHPRAVPAAVRIPLAVALLKLVDDGEEDDLKCRAGSLARWVCCLPDPSGEVLDRLREPVPVEMPLVRIVDDLARWGILDGDRTLDAVAELVAEEPVDGGGSDPRWWVEEAGADRLQCLREALILPGAPAARDERYADRLDRLFALLSGHPYQLPAALVAHREATHSRMSASDGEGVPALLADRVHEVAELLAEDPLGNTGGIAEAARHLTWTPASSVPAGLEPVFDLLTERLPELSGRVRTVTGLIVLTALEGYSMERTRRRALALRVRDAGDDSLARRAWTALARM</sequence>
<comment type="caution">
    <text evidence="1">The sequence shown here is derived from an EMBL/GenBank/DDBJ whole genome shotgun (WGS) entry which is preliminary data.</text>
</comment>
<keyword evidence="2" id="KW-1185">Reference proteome</keyword>
<proteinExistence type="predicted"/>
<protein>
    <recommendedName>
        <fullName evidence="3">HEAT repeat domain-containing protein</fullName>
    </recommendedName>
</protein>
<organism evidence="1 2">
    <name type="scientific">Nocardiopsis coralli</name>
    <dbReference type="NCBI Taxonomy" id="2772213"/>
    <lineage>
        <taxon>Bacteria</taxon>
        <taxon>Bacillati</taxon>
        <taxon>Actinomycetota</taxon>
        <taxon>Actinomycetes</taxon>
        <taxon>Streptosporangiales</taxon>
        <taxon>Nocardiopsidaceae</taxon>
        <taxon>Nocardiopsis</taxon>
    </lineage>
</organism>
<dbReference type="Proteomes" id="UP000806528">
    <property type="component" value="Unassembled WGS sequence"/>
</dbReference>
<dbReference type="EMBL" id="JADBGI010000002">
    <property type="protein sequence ID" value="MBE2997736.1"/>
    <property type="molecule type" value="Genomic_DNA"/>
</dbReference>
<name>A0ABR9P1L7_9ACTN</name>
<reference evidence="1 2" key="1">
    <citation type="submission" date="2020-09" db="EMBL/GenBank/DDBJ databases">
        <title>Diversity and distribution of actinomycetes associated with coral in the coast of Hainan.</title>
        <authorList>
            <person name="Li F."/>
        </authorList>
    </citation>
    <scope>NUCLEOTIDE SEQUENCE [LARGE SCALE GENOMIC DNA]</scope>
    <source>
        <strain evidence="1 2">HNM0947</strain>
    </source>
</reference>